<dbReference type="EMBL" id="CM039427">
    <property type="protein sequence ID" value="KAI4354740.1"/>
    <property type="molecule type" value="Genomic_DNA"/>
</dbReference>
<evidence type="ECO:0000313" key="1">
    <source>
        <dbReference type="EMBL" id="KAI4354740.1"/>
    </source>
</evidence>
<reference evidence="1 2" key="1">
    <citation type="journal article" date="2022" name="DNA Res.">
        <title>Chromosomal-level genome assembly of the orchid tree Bauhinia variegata (Leguminosae; Cercidoideae) supports the allotetraploid origin hypothesis of Bauhinia.</title>
        <authorList>
            <person name="Zhong Y."/>
            <person name="Chen Y."/>
            <person name="Zheng D."/>
            <person name="Pang J."/>
            <person name="Liu Y."/>
            <person name="Luo S."/>
            <person name="Meng S."/>
            <person name="Qian L."/>
            <person name="Wei D."/>
            <person name="Dai S."/>
            <person name="Zhou R."/>
        </authorList>
    </citation>
    <scope>NUCLEOTIDE SEQUENCE [LARGE SCALE GENOMIC DNA]</scope>
    <source>
        <strain evidence="1">BV-YZ2020</strain>
    </source>
</reference>
<sequence>MSGKFKQVKRDQEPVIKGPWNEEADEILINHVNEHGPKDWSSIRSKGLLQRTGKSCRLRWVNKLRPNLKNGCKFSIEQERVVIELKAEFGNKWARIAAQNKLARILQTPATSSKSQKNKTRVATSHDAPALEAPKFSSSSKEEPSPKAQSWSPAACSIENPEEIKMVALPDLMNSNMLVSDTSILFPRIPKPETDVTFPMDNQDLIARTDEANFNDVFGSLANYELEIGSEFPFELSTFEPLGCCRMGRRDVVDNPANPESFFDDFPADMFDDMEPPLPPPLPPEL</sequence>
<protein>
    <submittedName>
        <fullName evidence="1">Uncharacterized protein</fullName>
    </submittedName>
</protein>
<keyword evidence="2" id="KW-1185">Reference proteome</keyword>
<comment type="caution">
    <text evidence="1">The sequence shown here is derived from an EMBL/GenBank/DDBJ whole genome shotgun (WGS) entry which is preliminary data.</text>
</comment>
<proteinExistence type="predicted"/>
<evidence type="ECO:0000313" key="2">
    <source>
        <dbReference type="Proteomes" id="UP000828941"/>
    </source>
</evidence>
<gene>
    <name evidence="1" type="ORF">L6164_003584</name>
</gene>
<accession>A0ACB9Q770</accession>
<dbReference type="Proteomes" id="UP000828941">
    <property type="component" value="Chromosome 2"/>
</dbReference>
<name>A0ACB9Q770_BAUVA</name>
<organism evidence="1 2">
    <name type="scientific">Bauhinia variegata</name>
    <name type="common">Purple orchid tree</name>
    <name type="synonym">Phanera variegata</name>
    <dbReference type="NCBI Taxonomy" id="167791"/>
    <lineage>
        <taxon>Eukaryota</taxon>
        <taxon>Viridiplantae</taxon>
        <taxon>Streptophyta</taxon>
        <taxon>Embryophyta</taxon>
        <taxon>Tracheophyta</taxon>
        <taxon>Spermatophyta</taxon>
        <taxon>Magnoliopsida</taxon>
        <taxon>eudicotyledons</taxon>
        <taxon>Gunneridae</taxon>
        <taxon>Pentapetalae</taxon>
        <taxon>rosids</taxon>
        <taxon>fabids</taxon>
        <taxon>Fabales</taxon>
        <taxon>Fabaceae</taxon>
        <taxon>Cercidoideae</taxon>
        <taxon>Cercideae</taxon>
        <taxon>Bauhiniinae</taxon>
        <taxon>Bauhinia</taxon>
    </lineage>
</organism>